<dbReference type="Proteomes" id="UP001371391">
    <property type="component" value="Unassembled WGS sequence"/>
</dbReference>
<comment type="caution">
    <text evidence="7">The sequence shown here is derived from an EMBL/GenBank/DDBJ whole genome shotgun (WGS) entry which is preliminary data.</text>
</comment>
<reference evidence="7 8" key="1">
    <citation type="submission" date="2024-02" db="EMBL/GenBank/DDBJ databases">
        <title>Bacteria isolated from the canopy kelp, Nereocystis luetkeana.</title>
        <authorList>
            <person name="Pfister C.A."/>
            <person name="Younker I.T."/>
            <person name="Light S.H."/>
        </authorList>
    </citation>
    <scope>NUCLEOTIDE SEQUENCE [LARGE SCALE GENOMIC DNA]</scope>
    <source>
        <strain evidence="7 8">TI.1.03</strain>
    </source>
</reference>
<protein>
    <submittedName>
        <fullName evidence="7">LysE family transporter</fullName>
    </submittedName>
</protein>
<feature type="transmembrane region" description="Helical" evidence="6">
    <location>
        <begin position="151"/>
        <end position="171"/>
    </location>
</feature>
<evidence type="ECO:0000256" key="6">
    <source>
        <dbReference type="SAM" id="Phobius"/>
    </source>
</evidence>
<evidence type="ECO:0000256" key="1">
    <source>
        <dbReference type="ARBA" id="ARBA00004651"/>
    </source>
</evidence>
<evidence type="ECO:0000256" key="3">
    <source>
        <dbReference type="ARBA" id="ARBA00022692"/>
    </source>
</evidence>
<keyword evidence="5 6" id="KW-0472">Membrane</keyword>
<evidence type="ECO:0000256" key="5">
    <source>
        <dbReference type="ARBA" id="ARBA00023136"/>
    </source>
</evidence>
<keyword evidence="8" id="KW-1185">Reference proteome</keyword>
<name>A0ABU9GW67_9GAMM</name>
<organism evidence="7 8">
    <name type="scientific">Pseudoalteromonas issachenkonii</name>
    <dbReference type="NCBI Taxonomy" id="152297"/>
    <lineage>
        <taxon>Bacteria</taxon>
        <taxon>Pseudomonadati</taxon>
        <taxon>Pseudomonadota</taxon>
        <taxon>Gammaproteobacteria</taxon>
        <taxon>Alteromonadales</taxon>
        <taxon>Pseudoalteromonadaceae</taxon>
        <taxon>Pseudoalteromonas</taxon>
    </lineage>
</organism>
<keyword evidence="4 6" id="KW-1133">Transmembrane helix</keyword>
<dbReference type="PANTHER" id="PTHR30086">
    <property type="entry name" value="ARGININE EXPORTER PROTEIN ARGO"/>
    <property type="match status" value="1"/>
</dbReference>
<sequence>MIEWILSMSFLSGVMLGLSLIIAIGAQNIWILSQCMAGANRFVLATVCIICDATLILICVFAANELQQLLPGLLPWLTWGGIAMLLYLAYESAMRAIKGTSGLKISQVEKVSWWSTALSAFAISLLNPHVYLDTVLLLGNIGALQPNPMHFALGACVGSLIWFSTLVLFAPKLKNILSSSFRWRIFDTTIAVILCFVAFGLYNVPSQ</sequence>
<dbReference type="Pfam" id="PF01810">
    <property type="entry name" value="LysE"/>
    <property type="match status" value="1"/>
</dbReference>
<dbReference type="InterPro" id="IPR001123">
    <property type="entry name" value="LeuE-type"/>
</dbReference>
<dbReference type="PANTHER" id="PTHR30086:SF20">
    <property type="entry name" value="ARGININE EXPORTER PROTEIN ARGO-RELATED"/>
    <property type="match status" value="1"/>
</dbReference>
<gene>
    <name evidence="7" type="ORF">V6257_01565</name>
</gene>
<keyword evidence="3 6" id="KW-0812">Transmembrane</keyword>
<keyword evidence="2" id="KW-1003">Cell membrane</keyword>
<feature type="transmembrane region" description="Helical" evidence="6">
    <location>
        <begin position="183"/>
        <end position="202"/>
    </location>
</feature>
<comment type="subcellular location">
    <subcellularLocation>
        <location evidence="1">Cell membrane</location>
        <topology evidence="1">Multi-pass membrane protein</topology>
    </subcellularLocation>
</comment>
<dbReference type="RefSeq" id="WP_341601279.1">
    <property type="nucleotide sequence ID" value="NZ_JBAKAW010000001.1"/>
</dbReference>
<evidence type="ECO:0000313" key="8">
    <source>
        <dbReference type="Proteomes" id="UP001371391"/>
    </source>
</evidence>
<feature type="transmembrane region" description="Helical" evidence="6">
    <location>
        <begin position="111"/>
        <end position="131"/>
    </location>
</feature>
<evidence type="ECO:0000256" key="2">
    <source>
        <dbReference type="ARBA" id="ARBA00022475"/>
    </source>
</evidence>
<feature type="transmembrane region" description="Helical" evidence="6">
    <location>
        <begin position="69"/>
        <end position="90"/>
    </location>
</feature>
<evidence type="ECO:0000313" key="7">
    <source>
        <dbReference type="EMBL" id="MEL0653706.1"/>
    </source>
</evidence>
<accession>A0ABU9GW67</accession>
<feature type="transmembrane region" description="Helical" evidence="6">
    <location>
        <begin position="6"/>
        <end position="30"/>
    </location>
</feature>
<proteinExistence type="predicted"/>
<dbReference type="EMBL" id="JBAKAW010000001">
    <property type="protein sequence ID" value="MEL0653706.1"/>
    <property type="molecule type" value="Genomic_DNA"/>
</dbReference>
<evidence type="ECO:0000256" key="4">
    <source>
        <dbReference type="ARBA" id="ARBA00022989"/>
    </source>
</evidence>
<feature type="transmembrane region" description="Helical" evidence="6">
    <location>
        <begin position="42"/>
        <end position="63"/>
    </location>
</feature>